<dbReference type="Pfam" id="PF04139">
    <property type="entry name" value="Rad9"/>
    <property type="match status" value="1"/>
</dbReference>
<dbReference type="PANTHER" id="PTHR15237:SF0">
    <property type="entry name" value="CELL CYCLE CHECKPOINT CONTROL PROTEIN"/>
    <property type="match status" value="1"/>
</dbReference>
<dbReference type="InterPro" id="IPR046938">
    <property type="entry name" value="DNA_clamp_sf"/>
</dbReference>
<name>A0A0D2MUZ9_HYPSF</name>
<feature type="compositionally biased region" description="Polar residues" evidence="1">
    <location>
        <begin position="293"/>
        <end position="303"/>
    </location>
</feature>
<feature type="region of interest" description="Disordered" evidence="1">
    <location>
        <begin position="293"/>
        <end position="352"/>
    </location>
</feature>
<evidence type="ECO:0008006" key="4">
    <source>
        <dbReference type="Google" id="ProtNLM"/>
    </source>
</evidence>
<dbReference type="Proteomes" id="UP000054270">
    <property type="component" value="Unassembled WGS sequence"/>
</dbReference>
<dbReference type="GO" id="GO:0031573">
    <property type="term" value="P:mitotic intra-S DNA damage checkpoint signaling"/>
    <property type="evidence" value="ECO:0007669"/>
    <property type="project" value="TreeGrafter"/>
</dbReference>
<evidence type="ECO:0000256" key="1">
    <source>
        <dbReference type="SAM" id="MobiDB-lite"/>
    </source>
</evidence>
<reference evidence="3" key="1">
    <citation type="submission" date="2014-04" db="EMBL/GenBank/DDBJ databases">
        <title>Evolutionary Origins and Diversification of the Mycorrhizal Mutualists.</title>
        <authorList>
            <consortium name="DOE Joint Genome Institute"/>
            <consortium name="Mycorrhizal Genomics Consortium"/>
            <person name="Kohler A."/>
            <person name="Kuo A."/>
            <person name="Nagy L.G."/>
            <person name="Floudas D."/>
            <person name="Copeland A."/>
            <person name="Barry K.W."/>
            <person name="Cichocki N."/>
            <person name="Veneault-Fourrey C."/>
            <person name="LaButti K."/>
            <person name="Lindquist E.A."/>
            <person name="Lipzen A."/>
            <person name="Lundell T."/>
            <person name="Morin E."/>
            <person name="Murat C."/>
            <person name="Riley R."/>
            <person name="Ohm R."/>
            <person name="Sun H."/>
            <person name="Tunlid A."/>
            <person name="Henrissat B."/>
            <person name="Grigoriev I.V."/>
            <person name="Hibbett D.S."/>
            <person name="Martin F."/>
        </authorList>
    </citation>
    <scope>NUCLEOTIDE SEQUENCE [LARGE SCALE GENOMIC DNA]</scope>
    <source>
        <strain evidence="3">FD-334 SS-4</strain>
    </source>
</reference>
<dbReference type="STRING" id="945553.A0A0D2MUZ9"/>
<dbReference type="InterPro" id="IPR007268">
    <property type="entry name" value="Rad9/Ddc1"/>
</dbReference>
<protein>
    <recommendedName>
        <fullName evidence="4">DNA repair protein rad9</fullName>
    </recommendedName>
</protein>
<dbReference type="OMA" id="AREMHPP"/>
<feature type="region of interest" description="Disordered" evidence="1">
    <location>
        <begin position="451"/>
        <end position="470"/>
    </location>
</feature>
<dbReference type="AlphaFoldDB" id="A0A0D2MUZ9"/>
<dbReference type="PANTHER" id="PTHR15237">
    <property type="entry name" value="DNA REPAIR PROTEIN RAD9"/>
    <property type="match status" value="1"/>
</dbReference>
<dbReference type="Gene3D" id="3.70.10.10">
    <property type="match status" value="1"/>
</dbReference>
<evidence type="ECO:0000313" key="3">
    <source>
        <dbReference type="Proteomes" id="UP000054270"/>
    </source>
</evidence>
<dbReference type="SUPFAM" id="SSF55979">
    <property type="entry name" value="DNA clamp"/>
    <property type="match status" value="1"/>
</dbReference>
<accession>A0A0D2MUZ9</accession>
<dbReference type="OrthoDB" id="60092at2759"/>
<gene>
    <name evidence="2" type="ORF">HYPSUDRAFT_878815</name>
</gene>
<organism evidence="2 3">
    <name type="scientific">Hypholoma sublateritium (strain FD-334 SS-4)</name>
    <dbReference type="NCBI Taxonomy" id="945553"/>
    <lineage>
        <taxon>Eukaryota</taxon>
        <taxon>Fungi</taxon>
        <taxon>Dikarya</taxon>
        <taxon>Basidiomycota</taxon>
        <taxon>Agaricomycotina</taxon>
        <taxon>Agaricomycetes</taxon>
        <taxon>Agaricomycetidae</taxon>
        <taxon>Agaricales</taxon>
        <taxon>Agaricineae</taxon>
        <taxon>Strophariaceae</taxon>
        <taxon>Hypholoma</taxon>
    </lineage>
</organism>
<keyword evidence="3" id="KW-1185">Reference proteome</keyword>
<dbReference type="EMBL" id="KN817523">
    <property type="protein sequence ID" value="KJA27823.1"/>
    <property type="molecule type" value="Genomic_DNA"/>
</dbReference>
<evidence type="ECO:0000313" key="2">
    <source>
        <dbReference type="EMBL" id="KJA27823.1"/>
    </source>
</evidence>
<dbReference type="GO" id="GO:0000076">
    <property type="term" value="P:DNA replication checkpoint signaling"/>
    <property type="evidence" value="ECO:0007669"/>
    <property type="project" value="TreeGrafter"/>
</dbReference>
<proteinExistence type="predicted"/>
<sequence>MQATLDAFSLKALTKALTCLSKYGDELSIYGTPDYLSFSATNSSKSAFCLFKYEKLFFSRYKLGTASSGRATEPEEDQNVTGQLTVKHRTVEKAVERCELAIVEGNQAADNEKGELEDSLESKLIVRFHCKHGVIKTHRLVLLTPGSIMTPGAPDPTNESRLTIGPKALKDLIDHFPVAKGARTDPQLVWTFEDSEVILKSIESSIDSRGKGQLSTEISISSDEFDVYDIFETPITLAFHLREFNATIAFADSVSLSLEMRFTEPAVPLFIEMEGDSLEILFVISTSQVQGAASSTQRNSQAMNARKRDREQSTNETPRIKKPMKAAQSVALDRESSVKPRTGSYAFGSMLPPSAIPQHRLSLDRADQQQQSTDHLSTISFRRQAQVEPLFLPSSQMSAADEEALRAIGLDADVVDADQLADLLEGEGEEDDSMQIDGGEEELEIVEDSEFIATQTSGSPDKAFQPLFED</sequence>
<dbReference type="GO" id="GO:0071479">
    <property type="term" value="P:cellular response to ionizing radiation"/>
    <property type="evidence" value="ECO:0007669"/>
    <property type="project" value="TreeGrafter"/>
</dbReference>
<dbReference type="GO" id="GO:0030896">
    <property type="term" value="C:checkpoint clamp complex"/>
    <property type="evidence" value="ECO:0007669"/>
    <property type="project" value="InterPro"/>
</dbReference>
<dbReference type="GO" id="GO:0006281">
    <property type="term" value="P:DNA repair"/>
    <property type="evidence" value="ECO:0007669"/>
    <property type="project" value="TreeGrafter"/>
</dbReference>